<keyword evidence="2" id="KW-1185">Reference proteome</keyword>
<evidence type="ECO:0000313" key="1">
    <source>
        <dbReference type="EMBL" id="SFS01786.1"/>
    </source>
</evidence>
<protein>
    <recommendedName>
        <fullName evidence="3">HNH endonuclease</fullName>
    </recommendedName>
</protein>
<evidence type="ECO:0000313" key="2">
    <source>
        <dbReference type="Proteomes" id="UP000198926"/>
    </source>
</evidence>
<organism evidence="1 2">
    <name type="scientific">Yoonia litorea</name>
    <dbReference type="NCBI Taxonomy" id="1123755"/>
    <lineage>
        <taxon>Bacteria</taxon>
        <taxon>Pseudomonadati</taxon>
        <taxon>Pseudomonadota</taxon>
        <taxon>Alphaproteobacteria</taxon>
        <taxon>Rhodobacterales</taxon>
        <taxon>Paracoccaceae</taxon>
        <taxon>Yoonia</taxon>
    </lineage>
</organism>
<reference evidence="1 2" key="1">
    <citation type="submission" date="2016-10" db="EMBL/GenBank/DDBJ databases">
        <authorList>
            <person name="de Groot N.N."/>
        </authorList>
    </citation>
    <scope>NUCLEOTIDE SEQUENCE [LARGE SCALE GENOMIC DNA]</scope>
    <source>
        <strain evidence="1 2">DSM 29433</strain>
    </source>
</reference>
<dbReference type="PANTHER" id="PTHR37827">
    <property type="entry name" value="TUDOR DOMAIN-CONTAINING PROTEIN"/>
    <property type="match status" value="1"/>
</dbReference>
<dbReference type="Proteomes" id="UP000198926">
    <property type="component" value="Unassembled WGS sequence"/>
</dbReference>
<evidence type="ECO:0008006" key="3">
    <source>
        <dbReference type="Google" id="ProtNLM"/>
    </source>
</evidence>
<accession>A0A1I6LEC6</accession>
<dbReference type="STRING" id="1123755.SAMN05444714_0453"/>
<dbReference type="PANTHER" id="PTHR37827:SF1">
    <property type="entry name" value="HNH DOMAIN-CONTAINING PROTEIN"/>
    <property type="match status" value="1"/>
</dbReference>
<dbReference type="EMBL" id="FOZM01000001">
    <property type="protein sequence ID" value="SFS01786.1"/>
    <property type="molecule type" value="Genomic_DNA"/>
</dbReference>
<name>A0A1I6LEC6_9RHOB</name>
<sequence length="127" mass="14118">MGRDAEKRKSGLRAAAVLLDTPPLSPYLPLMPTDPICPLCLRPIPPDVPQSQHHLIPKLKGGKGGPTILVHHICHKEIHATLSEAELARDYASTDALRAHPRLAKFFAWVAKRPPDFMSRVPKRKRS</sequence>
<dbReference type="AlphaFoldDB" id="A0A1I6LEC6"/>
<proteinExistence type="predicted"/>
<gene>
    <name evidence="1" type="ORF">SAMN05444714_0453</name>
</gene>